<dbReference type="Gene3D" id="3.30.750.24">
    <property type="entry name" value="STAS domain"/>
    <property type="match status" value="1"/>
</dbReference>
<feature type="transmembrane region" description="Helical" evidence="6">
    <location>
        <begin position="383"/>
        <end position="407"/>
    </location>
</feature>
<dbReference type="Pfam" id="PF01740">
    <property type="entry name" value="STAS"/>
    <property type="match status" value="1"/>
</dbReference>
<dbReference type="Pfam" id="PF00916">
    <property type="entry name" value="Sulfate_transp"/>
    <property type="match status" value="1"/>
</dbReference>
<feature type="transmembrane region" description="Helical" evidence="6">
    <location>
        <begin position="480"/>
        <end position="509"/>
    </location>
</feature>
<evidence type="ECO:0000256" key="4">
    <source>
        <dbReference type="ARBA" id="ARBA00023136"/>
    </source>
</evidence>
<feature type="transmembrane region" description="Helical" evidence="6">
    <location>
        <begin position="90"/>
        <end position="115"/>
    </location>
</feature>
<evidence type="ECO:0000256" key="5">
    <source>
        <dbReference type="SAM" id="MobiDB-lite"/>
    </source>
</evidence>
<feature type="region of interest" description="Disordered" evidence="5">
    <location>
        <begin position="582"/>
        <end position="631"/>
    </location>
</feature>
<keyword evidence="3 6" id="KW-1133">Transmembrane helix</keyword>
<feature type="transmembrane region" description="Helical" evidence="6">
    <location>
        <begin position="419"/>
        <end position="436"/>
    </location>
</feature>
<keyword evidence="2 6" id="KW-0812">Transmembrane</keyword>
<dbReference type="InterPro" id="IPR018045">
    <property type="entry name" value="S04_transporter_CS"/>
</dbReference>
<dbReference type="PANTHER" id="PTHR11814">
    <property type="entry name" value="SULFATE TRANSPORTER"/>
    <property type="match status" value="1"/>
</dbReference>
<evidence type="ECO:0000313" key="9">
    <source>
        <dbReference type="Proteomes" id="UP000314983"/>
    </source>
</evidence>
<sequence>MRDLVKRRRLVYNIQREVMDELRVDEVADKSASHLCLFSRCSGPRVKSCFLSCVPLLSWMPRYPFRENIFADLVSGISVGIMHLPQGMAYALLAAVPPVFGLYSSFYPVLIYFIFGSSNHISVGTYSVMSVMIGGVTERLAPDSDFMILNNDTIDTINETINDTINDTFNDTILDTAIRDIERVKIAAAVTFLSGIFQLLLGLVQFGFVVTYLSEPLVRGYTTAASIHVIVSQLKYIFGINPHRYSGPLSLIYTMLEVCSLLDQTNIGTLVVSIVTIVGLILAKEVNSFLVQKLPVPIPVELLAIIIATLVSWQVDLKTVYGVQTVGEIPSGLQAPVMPEFSIMRSIIGDAFAMAVVGYGIDISLGRIFALKYGYKVDSNQELVALGLSNMIGGFFQCFAISCSMSRSMVQISTGGKSQVAGAVSAMVILFILLKIGELFQDLPKAVLAGIIYVNLHGMMKQFGDIPALWRKNKVDMLVWLMTLILTILLNPDLGLAASIAFSMFTVIFRTQLPKYSLLGQVPGTDIYRPIEDYNQVIQIPGVLIFRSSATLYFANAELYTEHLYDKTGVDVPKLLSHKKKLEAKRQRKDKKEAQKAKKEAKKRKDEVAVVAVPELDPTPDPNPDPNPDPTLPKVIILDLSPVNFLDTVGVKTLQNVRNPQHHSHTTTMEVFRTCVIEILEKGDFFSDKLTKMILFSSVHDAVLHCQTLLTPSAANTVRDYNFWHLCHIKAFEL</sequence>
<dbReference type="NCBIfam" id="TIGR00815">
    <property type="entry name" value="sulP"/>
    <property type="match status" value="1"/>
</dbReference>
<feature type="compositionally biased region" description="Basic and acidic residues" evidence="5">
    <location>
        <begin position="590"/>
        <end position="608"/>
    </location>
</feature>
<dbReference type="GO" id="GO:0016020">
    <property type="term" value="C:membrane"/>
    <property type="evidence" value="ECO:0007669"/>
    <property type="project" value="UniProtKB-SubCell"/>
</dbReference>
<reference evidence="9" key="2">
    <citation type="journal article" date="2017" name="Sci. Adv.">
        <title>A tail of two voltages: Proteomic comparison of the three electric organs of the electric eel.</title>
        <authorList>
            <person name="Traeger L.L."/>
            <person name="Sabat G."/>
            <person name="Barrett-Wilt G.A."/>
            <person name="Wells G.B."/>
            <person name="Sussman M.R."/>
        </authorList>
    </citation>
    <scope>NUCLEOTIDE SEQUENCE [LARGE SCALE GENOMIC DNA]</scope>
</reference>
<dbReference type="SUPFAM" id="SSF52091">
    <property type="entry name" value="SpoIIaa-like"/>
    <property type="match status" value="1"/>
</dbReference>
<accession>A0A4W4H2J9</accession>
<evidence type="ECO:0000256" key="1">
    <source>
        <dbReference type="ARBA" id="ARBA00004141"/>
    </source>
</evidence>
<dbReference type="GO" id="GO:0008271">
    <property type="term" value="F:secondary active sulfate transmembrane transporter activity"/>
    <property type="evidence" value="ECO:0007669"/>
    <property type="project" value="InterPro"/>
</dbReference>
<dbReference type="PROSITE" id="PS50801">
    <property type="entry name" value="STAS"/>
    <property type="match status" value="1"/>
</dbReference>
<gene>
    <name evidence="8" type="primary">SLC26A6</name>
</gene>
<reference evidence="8" key="5">
    <citation type="submission" date="2025-09" db="UniProtKB">
        <authorList>
            <consortium name="Ensembl"/>
        </authorList>
    </citation>
    <scope>IDENTIFICATION</scope>
</reference>
<organism evidence="8 9">
    <name type="scientific">Electrophorus electricus</name>
    <name type="common">Electric eel</name>
    <name type="synonym">Gymnotus electricus</name>
    <dbReference type="NCBI Taxonomy" id="8005"/>
    <lineage>
        <taxon>Eukaryota</taxon>
        <taxon>Metazoa</taxon>
        <taxon>Chordata</taxon>
        <taxon>Craniata</taxon>
        <taxon>Vertebrata</taxon>
        <taxon>Euteleostomi</taxon>
        <taxon>Actinopterygii</taxon>
        <taxon>Neopterygii</taxon>
        <taxon>Teleostei</taxon>
        <taxon>Ostariophysi</taxon>
        <taxon>Gymnotiformes</taxon>
        <taxon>Gymnotoidei</taxon>
        <taxon>Gymnotidae</taxon>
        <taxon>Electrophorus</taxon>
    </lineage>
</organism>
<proteinExistence type="predicted"/>
<reference evidence="8" key="4">
    <citation type="submission" date="2025-08" db="UniProtKB">
        <authorList>
            <consortium name="Ensembl"/>
        </authorList>
    </citation>
    <scope>IDENTIFICATION</scope>
</reference>
<evidence type="ECO:0000256" key="2">
    <source>
        <dbReference type="ARBA" id="ARBA00022692"/>
    </source>
</evidence>
<comment type="subcellular location">
    <subcellularLocation>
        <location evidence="1">Membrane</location>
        <topology evidence="1">Multi-pass membrane protein</topology>
    </subcellularLocation>
</comment>
<feature type="domain" description="STAS" evidence="7">
    <location>
        <begin position="533"/>
        <end position="706"/>
    </location>
</feature>
<evidence type="ECO:0000313" key="8">
    <source>
        <dbReference type="Ensembl" id="ENSEEEP00000045629.2"/>
    </source>
</evidence>
<evidence type="ECO:0000259" key="7">
    <source>
        <dbReference type="PROSITE" id="PS50801"/>
    </source>
</evidence>
<dbReference type="InterPro" id="IPR002645">
    <property type="entry name" value="STAS_dom"/>
</dbReference>
<dbReference type="Ensembl" id="ENSEEET00000046136.2">
    <property type="protein sequence ID" value="ENSEEEP00000045629.2"/>
    <property type="gene ID" value="ENSEEEG00000021527.2"/>
</dbReference>
<protein>
    <recommendedName>
        <fullName evidence="7">STAS domain-containing protein</fullName>
    </recommendedName>
</protein>
<dbReference type="Proteomes" id="UP000314983">
    <property type="component" value="Chromosome 23"/>
</dbReference>
<dbReference type="GeneTree" id="ENSGT01150000286960"/>
<dbReference type="InterPro" id="IPR036513">
    <property type="entry name" value="STAS_dom_sf"/>
</dbReference>
<evidence type="ECO:0000256" key="3">
    <source>
        <dbReference type="ARBA" id="ARBA00022989"/>
    </source>
</evidence>
<dbReference type="InterPro" id="IPR011547">
    <property type="entry name" value="SLC26A/SulP_dom"/>
</dbReference>
<reference evidence="9" key="1">
    <citation type="journal article" date="2014" name="Science">
        <title>Nonhuman genetics. Genomic basis for the convergent evolution of electric organs.</title>
        <authorList>
            <person name="Gallant J.R."/>
            <person name="Traeger L.L."/>
            <person name="Volkening J.D."/>
            <person name="Moffett H."/>
            <person name="Chen P.H."/>
            <person name="Novina C.D."/>
            <person name="Phillips G.N.Jr."/>
            <person name="Anand R."/>
            <person name="Wells G.B."/>
            <person name="Pinch M."/>
            <person name="Guth R."/>
            <person name="Unguez G.A."/>
            <person name="Albert J.S."/>
            <person name="Zakon H.H."/>
            <person name="Samanta M.P."/>
            <person name="Sussman M.R."/>
        </authorList>
    </citation>
    <scope>NUCLEOTIDE SEQUENCE [LARGE SCALE GENOMIC DNA]</scope>
</reference>
<keyword evidence="4 6" id="KW-0472">Membrane</keyword>
<feature type="transmembrane region" description="Helical" evidence="6">
    <location>
        <begin position="265"/>
        <end position="282"/>
    </location>
</feature>
<feature type="transmembrane region" description="Helical" evidence="6">
    <location>
        <begin position="351"/>
        <end position="371"/>
    </location>
</feature>
<dbReference type="PROSITE" id="PS01130">
    <property type="entry name" value="SLC26A"/>
    <property type="match status" value="1"/>
</dbReference>
<keyword evidence="9" id="KW-1185">Reference proteome</keyword>
<feature type="transmembrane region" description="Helical" evidence="6">
    <location>
        <begin position="186"/>
        <end position="213"/>
    </location>
</feature>
<dbReference type="AlphaFoldDB" id="A0A4W4H2J9"/>
<name>A0A4W4H2J9_ELEEL</name>
<evidence type="ECO:0000256" key="6">
    <source>
        <dbReference type="SAM" id="Phobius"/>
    </source>
</evidence>
<feature type="transmembrane region" description="Helical" evidence="6">
    <location>
        <begin position="294"/>
        <end position="315"/>
    </location>
</feature>
<dbReference type="InterPro" id="IPR001902">
    <property type="entry name" value="SLC26A/SulP_fam"/>
</dbReference>
<reference evidence="8" key="3">
    <citation type="submission" date="2020-05" db="EMBL/GenBank/DDBJ databases">
        <title>Electrophorus electricus (electric eel) genome, fEleEle1, primary haplotype.</title>
        <authorList>
            <person name="Myers G."/>
            <person name="Meyer A."/>
            <person name="Fedrigo O."/>
            <person name="Formenti G."/>
            <person name="Rhie A."/>
            <person name="Tracey A."/>
            <person name="Sims Y."/>
            <person name="Jarvis E.D."/>
        </authorList>
    </citation>
    <scope>NUCLEOTIDE SEQUENCE [LARGE SCALE GENOMIC DNA]</scope>
</reference>
<feature type="compositionally biased region" description="Pro residues" evidence="5">
    <location>
        <begin position="617"/>
        <end position="631"/>
    </location>
</feature>